<keyword evidence="4" id="KW-1185">Reference proteome</keyword>
<proteinExistence type="predicted"/>
<dbReference type="Proteomes" id="UP001274830">
    <property type="component" value="Unassembled WGS sequence"/>
</dbReference>
<accession>A0AAE1C3K1</accession>
<evidence type="ECO:0000313" key="3">
    <source>
        <dbReference type="EMBL" id="KAK3676483.1"/>
    </source>
</evidence>
<organism evidence="3 4">
    <name type="scientific">Recurvomyces mirabilis</name>
    <dbReference type="NCBI Taxonomy" id="574656"/>
    <lineage>
        <taxon>Eukaryota</taxon>
        <taxon>Fungi</taxon>
        <taxon>Dikarya</taxon>
        <taxon>Ascomycota</taxon>
        <taxon>Pezizomycotina</taxon>
        <taxon>Dothideomycetes</taxon>
        <taxon>Dothideomycetidae</taxon>
        <taxon>Mycosphaerellales</taxon>
        <taxon>Teratosphaeriaceae</taxon>
        <taxon>Recurvomyces</taxon>
    </lineage>
</organism>
<dbReference type="InterPro" id="IPR054505">
    <property type="entry name" value="Myb_DNA-bind_8"/>
</dbReference>
<protein>
    <recommendedName>
        <fullName evidence="2">Myb-like DNA-binding domain-containing protein</fullName>
    </recommendedName>
</protein>
<comment type="caution">
    <text evidence="3">The sequence shown here is derived from an EMBL/GenBank/DDBJ whole genome shotgun (WGS) entry which is preliminary data.</text>
</comment>
<evidence type="ECO:0000256" key="1">
    <source>
        <dbReference type="SAM" id="MobiDB-lite"/>
    </source>
</evidence>
<evidence type="ECO:0000259" key="2">
    <source>
        <dbReference type="Pfam" id="PF22980"/>
    </source>
</evidence>
<feature type="compositionally biased region" description="Basic residues" evidence="1">
    <location>
        <begin position="84"/>
        <end position="98"/>
    </location>
</feature>
<reference evidence="3" key="1">
    <citation type="submission" date="2023-07" db="EMBL/GenBank/DDBJ databases">
        <title>Black Yeasts Isolated from many extreme environments.</title>
        <authorList>
            <person name="Coleine C."/>
            <person name="Stajich J.E."/>
            <person name="Selbmann L."/>
        </authorList>
    </citation>
    <scope>NUCLEOTIDE SEQUENCE</scope>
    <source>
        <strain evidence="3">CCFEE 5485</strain>
    </source>
</reference>
<evidence type="ECO:0000313" key="4">
    <source>
        <dbReference type="Proteomes" id="UP001274830"/>
    </source>
</evidence>
<feature type="region of interest" description="Disordered" evidence="1">
    <location>
        <begin position="53"/>
        <end position="120"/>
    </location>
</feature>
<feature type="domain" description="Myb-like DNA-binding" evidence="2">
    <location>
        <begin position="16"/>
        <end position="59"/>
    </location>
</feature>
<feature type="compositionally biased region" description="Basic and acidic residues" evidence="1">
    <location>
        <begin position="111"/>
        <end position="120"/>
    </location>
</feature>
<gene>
    <name evidence="3" type="ORF">LTR78_003759</name>
</gene>
<dbReference type="EMBL" id="JAUTXT010000010">
    <property type="protein sequence ID" value="KAK3676483.1"/>
    <property type="molecule type" value="Genomic_DNA"/>
</dbReference>
<dbReference type="AlphaFoldDB" id="A0AAE1C3K1"/>
<dbReference type="Pfam" id="PF22980">
    <property type="entry name" value="Myb_DNA-bind_8"/>
    <property type="match status" value="1"/>
</dbReference>
<name>A0AAE1C3K1_9PEZI</name>
<sequence length="120" mass="13140">MAKDKDATTPPAVTEEKFFMAIIGRLDGKIDWKKVANECSIVSPAAAQKRFSRLKAKHGQLGTASSKKASTPVVESDDPEEKPKKKKAPRKTTNKKRKVEVTEAEDGEEEMPVKGEDGEA</sequence>